<dbReference type="AlphaFoldDB" id="A0A5M3WD20"/>
<evidence type="ECO:0000256" key="7">
    <source>
        <dbReference type="RuleBase" id="RU003835"/>
    </source>
</evidence>
<evidence type="ECO:0000313" key="9">
    <source>
        <dbReference type="Proteomes" id="UP000331127"/>
    </source>
</evidence>
<dbReference type="InterPro" id="IPR004372">
    <property type="entry name" value="Ac/propionate_kinase"/>
</dbReference>
<dbReference type="NCBIfam" id="TIGR00016">
    <property type="entry name" value="ackA"/>
    <property type="match status" value="1"/>
</dbReference>
<comment type="pathway">
    <text evidence="6">Metabolic intermediate biosynthesis; acetyl-CoA biosynthesis; acetyl-CoA from acetate: step 1/2.</text>
</comment>
<dbReference type="SUPFAM" id="SSF53067">
    <property type="entry name" value="Actin-like ATPase domain"/>
    <property type="match status" value="2"/>
</dbReference>
<keyword evidence="3 6" id="KW-0547">Nucleotide-binding</keyword>
<sequence>MHVLVLNSGSSSIKYQLLDMDTRSRLATGLVDRIGERSGRLIHNGEDVGADGFADHEAGLRAVLEAFAARGPALDQVGAVGHRVVHGGSRFARPELIDDEVEAAIEELIPLAPLHNPANLEGIRVARRAFPTLPHVAVFDTAFHQTLPPAAYTYAVPVEWDVRKYGFHGTSHAYVSRKAAELLGRPYEEVNTIVLHLGNGASATAVRGGRSVDTSMGLTPLAGLVMGTRSGDVDPGVLPYVARLTGLTLDEIDSALNRESGLRGLAGANDLREVWRKADDGDQAARLAMDVYTHRIRGYIGNYYAVLGHVDAIVFTAGVGENDPRTRELALTGLDRLGITIDPARNTARSARARTISKDGSEVTVLVIPTDEELEIAEQTVNTAGVGRTPPH</sequence>
<keyword evidence="6" id="KW-0460">Magnesium</keyword>
<accession>A0A5M3WD20</accession>
<dbReference type="PANTHER" id="PTHR21060">
    <property type="entry name" value="ACETATE KINASE"/>
    <property type="match status" value="1"/>
</dbReference>
<protein>
    <recommendedName>
        <fullName evidence="6">Acetate kinase</fullName>
        <ecNumber evidence="6">2.7.2.1</ecNumber>
    </recommendedName>
    <alternativeName>
        <fullName evidence="6">Acetokinase</fullName>
    </alternativeName>
</protein>
<dbReference type="InterPro" id="IPR000890">
    <property type="entry name" value="Aliphatic_acid_kin_short-chain"/>
</dbReference>
<name>A0A5M3WD20_9ACTN</name>
<evidence type="ECO:0000256" key="1">
    <source>
        <dbReference type="ARBA" id="ARBA00008748"/>
    </source>
</evidence>
<keyword evidence="6" id="KW-0963">Cytoplasm</keyword>
<dbReference type="GO" id="GO:0006085">
    <property type="term" value="P:acetyl-CoA biosynthetic process"/>
    <property type="evidence" value="ECO:0007669"/>
    <property type="project" value="UniProtKB-UniRule"/>
</dbReference>
<proteinExistence type="inferred from homology"/>
<comment type="similarity">
    <text evidence="1 6 7">Belongs to the acetokinase family.</text>
</comment>
<evidence type="ECO:0000256" key="6">
    <source>
        <dbReference type="HAMAP-Rule" id="MF_00020"/>
    </source>
</evidence>
<evidence type="ECO:0000256" key="3">
    <source>
        <dbReference type="ARBA" id="ARBA00022741"/>
    </source>
</evidence>
<dbReference type="PRINTS" id="PR00471">
    <property type="entry name" value="ACETATEKNASE"/>
</dbReference>
<feature type="site" description="Transition state stabilizer" evidence="6">
    <location>
        <position position="168"/>
    </location>
</feature>
<dbReference type="Proteomes" id="UP000331127">
    <property type="component" value="Unassembled WGS sequence"/>
</dbReference>
<keyword evidence="6" id="KW-0479">Metal-binding</keyword>
<evidence type="ECO:0000256" key="4">
    <source>
        <dbReference type="ARBA" id="ARBA00022777"/>
    </source>
</evidence>
<dbReference type="InterPro" id="IPR043129">
    <property type="entry name" value="ATPase_NBD"/>
</dbReference>
<feature type="binding site" evidence="6">
    <location>
        <begin position="196"/>
        <end position="200"/>
    </location>
    <ligand>
        <name>ATP</name>
        <dbReference type="ChEBI" id="CHEBI:30616"/>
    </ligand>
</feature>
<dbReference type="GO" id="GO:0005524">
    <property type="term" value="F:ATP binding"/>
    <property type="evidence" value="ECO:0007669"/>
    <property type="project" value="UniProtKB-KW"/>
</dbReference>
<dbReference type="PIRSF" id="PIRSF000722">
    <property type="entry name" value="Acetate_prop_kin"/>
    <property type="match status" value="1"/>
</dbReference>
<comment type="cofactor">
    <cofactor evidence="6">
        <name>Mg(2+)</name>
        <dbReference type="ChEBI" id="CHEBI:18420"/>
    </cofactor>
    <cofactor evidence="6">
        <name>Mn(2+)</name>
        <dbReference type="ChEBI" id="CHEBI:29035"/>
    </cofactor>
    <text evidence="6">Mg(2+). Can also accept Mn(2+).</text>
</comment>
<keyword evidence="9" id="KW-1185">Reference proteome</keyword>
<comment type="caution">
    <text evidence="8">The sequence shown here is derived from an EMBL/GenBank/DDBJ whole genome shotgun (WGS) entry which is preliminary data.</text>
</comment>
<dbReference type="GO" id="GO:0008776">
    <property type="term" value="F:acetate kinase activity"/>
    <property type="evidence" value="ECO:0007669"/>
    <property type="project" value="UniProtKB-UniRule"/>
</dbReference>
<feature type="binding site" evidence="6">
    <location>
        <position position="372"/>
    </location>
    <ligand>
        <name>Mg(2+)</name>
        <dbReference type="ChEBI" id="CHEBI:18420"/>
    </ligand>
</feature>
<comment type="catalytic activity">
    <reaction evidence="6">
        <text>acetate + ATP = acetyl phosphate + ADP</text>
        <dbReference type="Rhea" id="RHEA:11352"/>
        <dbReference type="ChEBI" id="CHEBI:22191"/>
        <dbReference type="ChEBI" id="CHEBI:30089"/>
        <dbReference type="ChEBI" id="CHEBI:30616"/>
        <dbReference type="ChEBI" id="CHEBI:456216"/>
        <dbReference type="EC" id="2.7.2.1"/>
    </reaction>
</comment>
<dbReference type="CDD" id="cd24010">
    <property type="entry name" value="ASKHA_NBD_AcK_PK"/>
    <property type="match status" value="1"/>
</dbReference>
<reference evidence="8 9" key="1">
    <citation type="submission" date="2019-10" db="EMBL/GenBank/DDBJ databases">
        <title>Whole genome shotgun sequence of Acrocarpospora macrocephala NBRC 16266.</title>
        <authorList>
            <person name="Ichikawa N."/>
            <person name="Kimura A."/>
            <person name="Kitahashi Y."/>
            <person name="Komaki H."/>
            <person name="Oguchi A."/>
        </authorList>
    </citation>
    <scope>NUCLEOTIDE SEQUENCE [LARGE SCALE GENOMIC DNA]</scope>
    <source>
        <strain evidence="8 9">NBRC 16266</strain>
    </source>
</reference>
<organism evidence="8 9">
    <name type="scientific">Acrocarpospora macrocephala</name>
    <dbReference type="NCBI Taxonomy" id="150177"/>
    <lineage>
        <taxon>Bacteria</taxon>
        <taxon>Bacillati</taxon>
        <taxon>Actinomycetota</taxon>
        <taxon>Actinomycetes</taxon>
        <taxon>Streptosporangiales</taxon>
        <taxon>Streptosporangiaceae</taxon>
        <taxon>Acrocarpospora</taxon>
    </lineage>
</organism>
<dbReference type="InterPro" id="IPR023865">
    <property type="entry name" value="Aliphatic_acid_kinase_CS"/>
</dbReference>
<gene>
    <name evidence="6 8" type="primary">ackA</name>
    <name evidence="8" type="ORF">Amac_003210</name>
</gene>
<dbReference type="Gene3D" id="3.30.420.40">
    <property type="match status" value="2"/>
</dbReference>
<dbReference type="GO" id="GO:0006083">
    <property type="term" value="P:acetate metabolic process"/>
    <property type="evidence" value="ECO:0007669"/>
    <property type="project" value="TreeGrafter"/>
</dbReference>
<keyword evidence="5 6" id="KW-0067">ATP-binding</keyword>
<feature type="binding site" evidence="6">
    <location>
        <position position="14"/>
    </location>
    <ligand>
        <name>ATP</name>
        <dbReference type="ChEBI" id="CHEBI:30616"/>
    </ligand>
</feature>
<feature type="binding site" evidence="6">
    <location>
        <begin position="270"/>
        <end position="272"/>
    </location>
    <ligand>
        <name>ATP</name>
        <dbReference type="ChEBI" id="CHEBI:30616"/>
    </ligand>
</feature>
<evidence type="ECO:0000256" key="2">
    <source>
        <dbReference type="ARBA" id="ARBA00022679"/>
    </source>
</evidence>
<dbReference type="PROSITE" id="PS01076">
    <property type="entry name" value="ACETATE_KINASE_2"/>
    <property type="match status" value="1"/>
</dbReference>
<comment type="subunit">
    <text evidence="6">Homodimer.</text>
</comment>
<evidence type="ECO:0000256" key="5">
    <source>
        <dbReference type="ARBA" id="ARBA00022840"/>
    </source>
</evidence>
<keyword evidence="4 6" id="KW-0418">Kinase</keyword>
<dbReference type="PANTHER" id="PTHR21060:SF15">
    <property type="entry name" value="ACETATE KINASE-RELATED"/>
    <property type="match status" value="1"/>
</dbReference>
<feature type="binding site" evidence="6">
    <location>
        <begin position="318"/>
        <end position="322"/>
    </location>
    <ligand>
        <name>ATP</name>
        <dbReference type="ChEBI" id="CHEBI:30616"/>
    </ligand>
</feature>
<dbReference type="PROSITE" id="PS01075">
    <property type="entry name" value="ACETATE_KINASE_1"/>
    <property type="match status" value="1"/>
</dbReference>
<keyword evidence="2 6" id="KW-0808">Transferase</keyword>
<comment type="function">
    <text evidence="6">Catalyzes the formation of acetyl phosphate from acetate and ATP. Can also catalyze the reverse reaction.</text>
</comment>
<feature type="binding site" evidence="6">
    <location>
        <position position="7"/>
    </location>
    <ligand>
        <name>Mg(2+)</name>
        <dbReference type="ChEBI" id="CHEBI:18420"/>
    </ligand>
</feature>
<dbReference type="GO" id="GO:0000287">
    <property type="term" value="F:magnesium ion binding"/>
    <property type="evidence" value="ECO:0007669"/>
    <property type="project" value="UniProtKB-UniRule"/>
</dbReference>
<comment type="subcellular location">
    <subcellularLocation>
        <location evidence="6">Cytoplasm</location>
    </subcellularLocation>
</comment>
<dbReference type="GO" id="GO:0005737">
    <property type="term" value="C:cytoplasm"/>
    <property type="evidence" value="ECO:0007669"/>
    <property type="project" value="UniProtKB-SubCell"/>
</dbReference>
<evidence type="ECO:0000313" key="8">
    <source>
        <dbReference type="EMBL" id="GES06726.1"/>
    </source>
</evidence>
<dbReference type="EC" id="2.7.2.1" evidence="6"/>
<feature type="site" description="Transition state stabilizer" evidence="6">
    <location>
        <position position="229"/>
    </location>
</feature>
<dbReference type="Pfam" id="PF00871">
    <property type="entry name" value="Acetate_kinase"/>
    <property type="match status" value="1"/>
</dbReference>
<dbReference type="HAMAP" id="MF_00020">
    <property type="entry name" value="Acetate_kinase"/>
    <property type="match status" value="1"/>
</dbReference>
<feature type="active site" description="Proton donor/acceptor" evidence="6">
    <location>
        <position position="140"/>
    </location>
</feature>
<dbReference type="EMBL" id="BLAE01000004">
    <property type="protein sequence ID" value="GES06726.1"/>
    <property type="molecule type" value="Genomic_DNA"/>
</dbReference>
<dbReference type="UniPathway" id="UPA00340">
    <property type="reaction ID" value="UER00458"/>
</dbReference>
<feature type="binding site" evidence="6">
    <location>
        <position position="83"/>
    </location>
    <ligand>
        <name>substrate</name>
    </ligand>
</feature>